<dbReference type="Proteomes" id="UP000192132">
    <property type="component" value="Unassembled WGS sequence"/>
</dbReference>
<sequence length="244" mass="26728">MRLTLVTLALAPVLFGQGKRVKKNMLRLPEPVGERAGIVGTGQPLRLLILGDSAAAGVGVETQQQALSGQLVQQLSQHYQVHWRLEASTGHTSEEVIERIKSQIEPQPYDVVVTSVGVNDVTRLVSPKKWIGLQQQLLQQIRHKFQPKLILLTSVPPMHLFSALPQPLRWHLGSYVQAMNKALAELLKANPECVQITLPLEQGQGDIPLANDGFHPSAEVYQAWATLLAGVVGGWIGDFKVTPS</sequence>
<comment type="caution">
    <text evidence="2">The sequence shown here is derived from an EMBL/GenBank/DDBJ whole genome shotgun (WGS) entry which is preliminary data.</text>
</comment>
<name>A0A1S8CX05_9GAMM</name>
<dbReference type="GO" id="GO:0004622">
    <property type="term" value="F:phosphatidylcholine lysophospholipase activity"/>
    <property type="evidence" value="ECO:0007669"/>
    <property type="project" value="TreeGrafter"/>
</dbReference>
<evidence type="ECO:0000313" key="3">
    <source>
        <dbReference type="Proteomes" id="UP000192132"/>
    </source>
</evidence>
<dbReference type="Pfam" id="PF13472">
    <property type="entry name" value="Lipase_GDSL_2"/>
    <property type="match status" value="1"/>
</dbReference>
<protein>
    <recommendedName>
        <fullName evidence="1">SGNH hydrolase-type esterase domain-containing protein</fullName>
    </recommendedName>
</protein>
<dbReference type="RefSeq" id="WP_076876985.1">
    <property type="nucleotide sequence ID" value="NZ_MLCN01000006.1"/>
</dbReference>
<dbReference type="InterPro" id="IPR013830">
    <property type="entry name" value="SGNH_hydro"/>
</dbReference>
<dbReference type="AlphaFoldDB" id="A0A1S8CX05"/>
<reference evidence="2 3" key="1">
    <citation type="submission" date="2016-10" db="EMBL/GenBank/DDBJ databases">
        <title>Draft Genome sequence of Alkanindiges sp. strain H1.</title>
        <authorList>
            <person name="Subhash Y."/>
            <person name="Lee S."/>
        </authorList>
    </citation>
    <scope>NUCLEOTIDE SEQUENCE [LARGE SCALE GENOMIC DNA]</scope>
    <source>
        <strain evidence="2 3">H1</strain>
    </source>
</reference>
<evidence type="ECO:0000313" key="2">
    <source>
        <dbReference type="EMBL" id="ONG41863.1"/>
    </source>
</evidence>
<dbReference type="SUPFAM" id="SSF52266">
    <property type="entry name" value="SGNH hydrolase"/>
    <property type="match status" value="1"/>
</dbReference>
<dbReference type="Gene3D" id="3.40.50.1110">
    <property type="entry name" value="SGNH hydrolase"/>
    <property type="match status" value="1"/>
</dbReference>
<dbReference type="OrthoDB" id="9804395at2"/>
<gene>
    <name evidence="2" type="ORF">BKE30_01885</name>
</gene>
<dbReference type="PANTHER" id="PTHR30383">
    <property type="entry name" value="THIOESTERASE 1/PROTEASE 1/LYSOPHOSPHOLIPASE L1"/>
    <property type="match status" value="1"/>
</dbReference>
<organism evidence="2 3">
    <name type="scientific">Alkanindiges hydrocarboniclasticus</name>
    <dbReference type="NCBI Taxonomy" id="1907941"/>
    <lineage>
        <taxon>Bacteria</taxon>
        <taxon>Pseudomonadati</taxon>
        <taxon>Pseudomonadota</taxon>
        <taxon>Gammaproteobacteria</taxon>
        <taxon>Moraxellales</taxon>
        <taxon>Moraxellaceae</taxon>
        <taxon>Alkanindiges</taxon>
    </lineage>
</organism>
<dbReference type="CDD" id="cd01836">
    <property type="entry name" value="FeeA_FeeB_like"/>
    <property type="match status" value="1"/>
</dbReference>
<dbReference type="PANTHER" id="PTHR30383:SF24">
    <property type="entry name" value="THIOESTERASE 1_PROTEASE 1_LYSOPHOSPHOLIPASE L1"/>
    <property type="match status" value="1"/>
</dbReference>
<evidence type="ECO:0000259" key="1">
    <source>
        <dbReference type="Pfam" id="PF13472"/>
    </source>
</evidence>
<dbReference type="EMBL" id="MLCN01000006">
    <property type="protein sequence ID" value="ONG41863.1"/>
    <property type="molecule type" value="Genomic_DNA"/>
</dbReference>
<feature type="domain" description="SGNH hydrolase-type esterase" evidence="1">
    <location>
        <begin position="49"/>
        <end position="223"/>
    </location>
</feature>
<dbReference type="InterPro" id="IPR051532">
    <property type="entry name" value="Ester_Hydrolysis_Enzymes"/>
</dbReference>
<keyword evidence="3" id="KW-1185">Reference proteome</keyword>
<proteinExistence type="predicted"/>
<dbReference type="STRING" id="1907941.BKE30_01885"/>
<dbReference type="InterPro" id="IPR036514">
    <property type="entry name" value="SGNH_hydro_sf"/>
</dbReference>
<accession>A0A1S8CX05</accession>